<dbReference type="PROSITE" id="PS50292">
    <property type="entry name" value="PEROXIDASE_3"/>
    <property type="match status" value="1"/>
</dbReference>
<accession>A0A239JJ16</accession>
<dbReference type="SUPFAM" id="SSF48113">
    <property type="entry name" value="Heme-dependent peroxidases"/>
    <property type="match status" value="1"/>
</dbReference>
<dbReference type="InterPro" id="IPR019791">
    <property type="entry name" value="Haem_peroxidase_animal"/>
</dbReference>
<dbReference type="OrthoDB" id="105077at2"/>
<proteinExistence type="predicted"/>
<dbReference type="PANTHER" id="PTHR11475:SF4">
    <property type="entry name" value="CHORION PEROXIDASE"/>
    <property type="match status" value="1"/>
</dbReference>
<comment type="subcellular location">
    <subcellularLocation>
        <location evidence="1">Secreted</location>
    </subcellularLocation>
</comment>
<sequence length="490" mass="52558">MPTHHGMKHFTGLHHLCEHSVNRADRFGRMFPHAPPLYVDPRDLAAIADKNGPMKSTGPAKKTSGIPVGHIFFGQFIDHDITLDLTSSFARLDPAEATINFRTPTLDLDSIYGDGPDGSPYLYHNVAGGGAGSEYNGVKILTGADMPGATALAAQDLARSAHGRAIIGDPRNDENRVISQMQLGFIRFHNRVAETLHAKGLAGHDLFEQCRRTVTWHYHWVVVNDFLRAMVGAPLLADIFAGGRKIYRPDDCPFGEEAGPDPFIPVEFAVAGFRFGHSMIPQRIQVQAGKPALDVFGATLGFGFSPLGDAKAVVEWPQLLDLGSASTDRADKLDTKLAADLLDLPFVGAGDVKSLALRNLLRGQAFRLPSGEYVAHACDRPANEIAKVTNKAQALAAAASPPATLAGATPLWLYILTEAAEIGRETSPGTFDKGEGLGPVGGRIVAETIIGLLELDDRAWLGSNRAWSPALADDKLGPNGVFTLLDLLTF</sequence>
<keyword evidence="4" id="KW-0560">Oxidoreductase</keyword>
<dbReference type="Proteomes" id="UP000198339">
    <property type="component" value="Unassembled WGS sequence"/>
</dbReference>
<organism evidence="4 5">
    <name type="scientific">Sphingopyxis indica</name>
    <dbReference type="NCBI Taxonomy" id="436663"/>
    <lineage>
        <taxon>Bacteria</taxon>
        <taxon>Pseudomonadati</taxon>
        <taxon>Pseudomonadota</taxon>
        <taxon>Alphaproteobacteria</taxon>
        <taxon>Sphingomonadales</taxon>
        <taxon>Sphingomonadaceae</taxon>
        <taxon>Sphingopyxis</taxon>
    </lineage>
</organism>
<evidence type="ECO:0000313" key="4">
    <source>
        <dbReference type="EMBL" id="SNT05789.1"/>
    </source>
</evidence>
<dbReference type="RefSeq" id="WP_089216600.1">
    <property type="nucleotide sequence ID" value="NZ_FZPA01000010.1"/>
</dbReference>
<dbReference type="GO" id="GO:0005576">
    <property type="term" value="C:extracellular region"/>
    <property type="evidence" value="ECO:0007669"/>
    <property type="project" value="UniProtKB-SubCell"/>
</dbReference>
<dbReference type="PANTHER" id="PTHR11475">
    <property type="entry name" value="OXIDASE/PEROXIDASE"/>
    <property type="match status" value="1"/>
</dbReference>
<keyword evidence="2" id="KW-0964">Secreted</keyword>
<evidence type="ECO:0000256" key="1">
    <source>
        <dbReference type="ARBA" id="ARBA00004613"/>
    </source>
</evidence>
<dbReference type="AlphaFoldDB" id="A0A239JJ16"/>
<dbReference type="Pfam" id="PF03098">
    <property type="entry name" value="An_peroxidase"/>
    <property type="match status" value="1"/>
</dbReference>
<dbReference type="GO" id="GO:0006979">
    <property type="term" value="P:response to oxidative stress"/>
    <property type="evidence" value="ECO:0007669"/>
    <property type="project" value="InterPro"/>
</dbReference>
<dbReference type="GO" id="GO:0020037">
    <property type="term" value="F:heme binding"/>
    <property type="evidence" value="ECO:0007669"/>
    <property type="project" value="InterPro"/>
</dbReference>
<protein>
    <submittedName>
        <fullName evidence="4">Animal haem peroxidase</fullName>
    </submittedName>
</protein>
<dbReference type="EMBL" id="FZPA01000010">
    <property type="protein sequence ID" value="SNT05789.1"/>
    <property type="molecule type" value="Genomic_DNA"/>
</dbReference>
<evidence type="ECO:0000313" key="5">
    <source>
        <dbReference type="Proteomes" id="UP000198339"/>
    </source>
</evidence>
<dbReference type="InterPro" id="IPR037120">
    <property type="entry name" value="Haem_peroxidase_sf_animal"/>
</dbReference>
<dbReference type="InterPro" id="IPR010255">
    <property type="entry name" value="Haem_peroxidase_sf"/>
</dbReference>
<dbReference type="GO" id="GO:0004601">
    <property type="term" value="F:peroxidase activity"/>
    <property type="evidence" value="ECO:0007669"/>
    <property type="project" value="UniProtKB-KW"/>
</dbReference>
<keyword evidence="5" id="KW-1185">Reference proteome</keyword>
<gene>
    <name evidence="4" type="ORF">SAMN06295955_110105</name>
</gene>
<dbReference type="Gene3D" id="1.10.640.10">
    <property type="entry name" value="Haem peroxidase domain superfamily, animal type"/>
    <property type="match status" value="1"/>
</dbReference>
<name>A0A239JJ16_9SPHN</name>
<evidence type="ECO:0000256" key="3">
    <source>
        <dbReference type="ARBA" id="ARBA00023180"/>
    </source>
</evidence>
<dbReference type="PRINTS" id="PR00457">
    <property type="entry name" value="ANPEROXIDASE"/>
</dbReference>
<reference evidence="4 5" key="1">
    <citation type="submission" date="2017-06" db="EMBL/GenBank/DDBJ databases">
        <authorList>
            <person name="Kim H.J."/>
            <person name="Triplett B.A."/>
        </authorList>
    </citation>
    <scope>NUCLEOTIDE SEQUENCE [LARGE SCALE GENOMIC DNA]</scope>
    <source>
        <strain evidence="4 5">DS15</strain>
    </source>
</reference>
<keyword evidence="4" id="KW-0575">Peroxidase</keyword>
<keyword evidence="3" id="KW-0325">Glycoprotein</keyword>
<evidence type="ECO:0000256" key="2">
    <source>
        <dbReference type="ARBA" id="ARBA00022525"/>
    </source>
</evidence>
<dbReference type="CDD" id="cd09819">
    <property type="entry name" value="An_peroxidase_bacterial_1"/>
    <property type="match status" value="1"/>
</dbReference>